<dbReference type="PROSITE" id="PS51144">
    <property type="entry name" value="ALPHA_CA_2"/>
    <property type="match status" value="1"/>
</dbReference>
<reference evidence="4 5" key="1">
    <citation type="submission" date="2020-02" db="EMBL/GenBank/DDBJ databases">
        <authorList>
            <person name="Ferguson B K."/>
        </authorList>
    </citation>
    <scope>NUCLEOTIDE SEQUENCE [LARGE SCALE GENOMIC DNA]</scope>
</reference>
<protein>
    <recommendedName>
        <fullName evidence="3">Alpha-carbonic anhydrase domain-containing protein</fullName>
    </recommendedName>
</protein>
<gene>
    <name evidence="4" type="ORF">TBRA_LOCUS4392</name>
</gene>
<name>A0A6H5I6X7_9HYME</name>
<dbReference type="CDD" id="cd00326">
    <property type="entry name" value="alpha_CA"/>
    <property type="match status" value="1"/>
</dbReference>
<dbReference type="GO" id="GO:0008270">
    <property type="term" value="F:zinc ion binding"/>
    <property type="evidence" value="ECO:0007669"/>
    <property type="project" value="InterPro"/>
</dbReference>
<dbReference type="EMBL" id="CADCXV010000678">
    <property type="protein sequence ID" value="CAB0032454.1"/>
    <property type="molecule type" value="Genomic_DNA"/>
</dbReference>
<dbReference type="OrthoDB" id="429145at2759"/>
<dbReference type="InterPro" id="IPR023561">
    <property type="entry name" value="Carbonic_anhydrase_a-class"/>
</dbReference>
<accession>A0A6H5I6X7</accession>
<dbReference type="GO" id="GO:0005737">
    <property type="term" value="C:cytoplasm"/>
    <property type="evidence" value="ECO:0007669"/>
    <property type="project" value="TreeGrafter"/>
</dbReference>
<sequence length="433" mass="48308">MNLLKYNLQLEIIGSRHPNLYHSSSRSRSRRQVVSGQCLLCVCVCAGAGRSAHCTTSGDRHSSEWTLGSDSRFGLSIYLGQLLCRRRTENRHSEQSSFFLLLLLFLAEQPRSLVMYPMRADLTPSSLAFVLLFATTILHELVLKSCRTIFLCSCVDCVASASCRSTRCLCSSLVDTVEAKGHINFGYDGAHALLHAPNSSEQAYMSGGPLKGIYAFEQLHFHWGENDLEGSEDLINNHSFAMELHAVFYKDQYGSINEAVKYPDGLAVLAFFFEAEASDRLNPTFHPIVAALPKIEKVGSEIQLHQSMRLEHLLNPAGPLSDRMQNYFTYNGSLTTPPCSEVVVWIDFKHPLYLSHSQLESFRSISSSEGQKLTHNFRPVQPLSDRLVLHNLPGGPWNSRFDQPYWSAAGPTTTATTSFALLFLAIIVLLMSH</sequence>
<dbReference type="GO" id="GO:0004089">
    <property type="term" value="F:carbonate dehydratase activity"/>
    <property type="evidence" value="ECO:0007669"/>
    <property type="project" value="InterPro"/>
</dbReference>
<keyword evidence="2" id="KW-0472">Membrane</keyword>
<dbReference type="Pfam" id="PF00194">
    <property type="entry name" value="Carb_anhydrase"/>
    <property type="match status" value="1"/>
</dbReference>
<keyword evidence="2" id="KW-0812">Transmembrane</keyword>
<dbReference type="InterPro" id="IPR001148">
    <property type="entry name" value="CA_dom"/>
</dbReference>
<keyword evidence="5" id="KW-1185">Reference proteome</keyword>
<comment type="similarity">
    <text evidence="1">Belongs to the alpha-carbonic anhydrase family.</text>
</comment>
<feature type="transmembrane region" description="Helical" evidence="2">
    <location>
        <begin position="408"/>
        <end position="431"/>
    </location>
</feature>
<evidence type="ECO:0000313" key="5">
    <source>
        <dbReference type="Proteomes" id="UP000479190"/>
    </source>
</evidence>
<evidence type="ECO:0000313" key="4">
    <source>
        <dbReference type="EMBL" id="CAB0032454.1"/>
    </source>
</evidence>
<dbReference type="PANTHER" id="PTHR18952:SF124">
    <property type="entry name" value="CARBONIC ANHYDRASE 7"/>
    <property type="match status" value="1"/>
</dbReference>
<organism evidence="4 5">
    <name type="scientific">Trichogramma brassicae</name>
    <dbReference type="NCBI Taxonomy" id="86971"/>
    <lineage>
        <taxon>Eukaryota</taxon>
        <taxon>Metazoa</taxon>
        <taxon>Ecdysozoa</taxon>
        <taxon>Arthropoda</taxon>
        <taxon>Hexapoda</taxon>
        <taxon>Insecta</taxon>
        <taxon>Pterygota</taxon>
        <taxon>Neoptera</taxon>
        <taxon>Endopterygota</taxon>
        <taxon>Hymenoptera</taxon>
        <taxon>Apocrita</taxon>
        <taxon>Proctotrupomorpha</taxon>
        <taxon>Chalcidoidea</taxon>
        <taxon>Trichogrammatidae</taxon>
        <taxon>Trichogramma</taxon>
    </lineage>
</organism>
<dbReference type="InterPro" id="IPR036398">
    <property type="entry name" value="CA_dom_sf"/>
</dbReference>
<dbReference type="AlphaFoldDB" id="A0A6H5I6X7"/>
<evidence type="ECO:0000256" key="1">
    <source>
        <dbReference type="ARBA" id="ARBA00010718"/>
    </source>
</evidence>
<dbReference type="Gene3D" id="3.10.200.10">
    <property type="entry name" value="Alpha carbonic anhydrase"/>
    <property type="match status" value="1"/>
</dbReference>
<dbReference type="Proteomes" id="UP000479190">
    <property type="component" value="Unassembled WGS sequence"/>
</dbReference>
<keyword evidence="2" id="KW-1133">Transmembrane helix</keyword>
<proteinExistence type="inferred from homology"/>
<evidence type="ECO:0000259" key="3">
    <source>
        <dbReference type="PROSITE" id="PS51144"/>
    </source>
</evidence>
<dbReference type="SUPFAM" id="SSF51069">
    <property type="entry name" value="Carbonic anhydrase"/>
    <property type="match status" value="1"/>
</dbReference>
<dbReference type="PANTHER" id="PTHR18952">
    <property type="entry name" value="CARBONIC ANHYDRASE"/>
    <property type="match status" value="1"/>
</dbReference>
<evidence type="ECO:0000256" key="2">
    <source>
        <dbReference type="SAM" id="Phobius"/>
    </source>
</evidence>
<feature type="domain" description="Alpha-carbonic anhydrase" evidence="3">
    <location>
        <begin position="184"/>
        <end position="392"/>
    </location>
</feature>
<dbReference type="SMART" id="SM01057">
    <property type="entry name" value="Carb_anhydrase"/>
    <property type="match status" value="1"/>
</dbReference>